<keyword evidence="3" id="KW-1185">Reference proteome</keyword>
<protein>
    <submittedName>
        <fullName evidence="2">Uncharacterized protein</fullName>
    </submittedName>
</protein>
<evidence type="ECO:0000313" key="2">
    <source>
        <dbReference type="EMBL" id="GGA86201.1"/>
    </source>
</evidence>
<evidence type="ECO:0000256" key="1">
    <source>
        <dbReference type="SAM" id="Phobius"/>
    </source>
</evidence>
<feature type="transmembrane region" description="Helical" evidence="1">
    <location>
        <begin position="21"/>
        <end position="46"/>
    </location>
</feature>
<gene>
    <name evidence="2" type="ORF">GCM10011369_30320</name>
</gene>
<accession>A0A8J2U8H3</accession>
<sequence length="286" mass="31440">MELLDSGKINNKVKVMTIVTALIVHIVLAAFTAGLSIILLLVTGIITNVLVNKEVSAMSASSNTFKKNFPFRYYGEVFGSFQHVFYHQNSMADSLYQAIAERLSATTPVGALEEVKIADIDSDLAESEARTFLRASSQTTSRGTAITLVLNQSSFGKMHSIEWRVLCGGFIDRDKKFSLIAYSPLTFWFWISAYIKKTHDLLGGIRTIYPASYNEMDIITQIRCIHDAVFNAMIDELEQNGIDTSELKAQKMQVMNISISGGKVSMGNVVQGAMNKVTSVAKGAKA</sequence>
<dbReference type="Proteomes" id="UP000619743">
    <property type="component" value="Unassembled WGS sequence"/>
</dbReference>
<keyword evidence="1" id="KW-0812">Transmembrane</keyword>
<dbReference type="RefSeq" id="WP_087507013.1">
    <property type="nucleotide sequence ID" value="NZ_BMDX01000019.1"/>
</dbReference>
<evidence type="ECO:0000313" key="3">
    <source>
        <dbReference type="Proteomes" id="UP000619743"/>
    </source>
</evidence>
<dbReference type="AlphaFoldDB" id="A0A8J2U8H3"/>
<reference evidence="3" key="1">
    <citation type="journal article" date="2019" name="Int. J. Syst. Evol. Microbiol.">
        <title>The Global Catalogue of Microorganisms (GCM) 10K type strain sequencing project: providing services to taxonomists for standard genome sequencing and annotation.</title>
        <authorList>
            <consortium name="The Broad Institute Genomics Platform"/>
            <consortium name="The Broad Institute Genome Sequencing Center for Infectious Disease"/>
            <person name="Wu L."/>
            <person name="Ma J."/>
        </authorList>
    </citation>
    <scope>NUCLEOTIDE SEQUENCE [LARGE SCALE GENOMIC DNA]</scope>
    <source>
        <strain evidence="3">CGMCC 1.10130</strain>
    </source>
</reference>
<organism evidence="2 3">
    <name type="scientific">Neiella marina</name>
    <dbReference type="NCBI Taxonomy" id="508461"/>
    <lineage>
        <taxon>Bacteria</taxon>
        <taxon>Pseudomonadati</taxon>
        <taxon>Pseudomonadota</taxon>
        <taxon>Gammaproteobacteria</taxon>
        <taxon>Alteromonadales</taxon>
        <taxon>Echinimonadaceae</taxon>
        <taxon>Neiella</taxon>
    </lineage>
</organism>
<dbReference type="OrthoDB" id="7058315at2"/>
<name>A0A8J2U8H3_9GAMM</name>
<keyword evidence="1" id="KW-0472">Membrane</keyword>
<keyword evidence="1" id="KW-1133">Transmembrane helix</keyword>
<dbReference type="EMBL" id="BMDX01000019">
    <property type="protein sequence ID" value="GGA86201.1"/>
    <property type="molecule type" value="Genomic_DNA"/>
</dbReference>
<proteinExistence type="predicted"/>
<comment type="caution">
    <text evidence="2">The sequence shown here is derived from an EMBL/GenBank/DDBJ whole genome shotgun (WGS) entry which is preliminary data.</text>
</comment>